<accession>A0A2T0W0B0</accession>
<keyword evidence="4" id="KW-1185">Reference proteome</keyword>
<name>A0A2T0W0B0_9RHOB</name>
<keyword evidence="1" id="KW-0732">Signal</keyword>
<evidence type="ECO:0000256" key="1">
    <source>
        <dbReference type="SAM" id="SignalP"/>
    </source>
</evidence>
<comment type="caution">
    <text evidence="3">The sequence shown here is derived from an EMBL/GenBank/DDBJ whole genome shotgun (WGS) entry which is preliminary data.</text>
</comment>
<dbReference type="OrthoDB" id="7684399at2"/>
<sequence length="456" mass="49648">MQARVIAFITCLMAQSALAQSTVDIPIDQARAIAARAVRSGDVQLAQEIARQLLSQDPNDRTALLIIAATASQSENPTEGRTAGARAWRLSQTDTQKYEAARLTALAAAKEERFTLSTFWLRRALTVAPNDAEYAQTIADARIIKRRNPWSTHFGFSVVPSDNVNGGAEGTTLTAPGNPTGTLSDDARALSGIRASFSLRTQYRLHENKNSRSTVGLQYSGARVRLTEDIDIPDDAFDTNSTEFSLRYDRALPHGNLGINTSAGVSDYREATAGDQDVEFQKYDIGRFGLSYQTPLADRSKVAFVARTEQLSYLEETIGDVQRNTLSMSYVHALSSGDSWHVSISATDSVGDSVNYTSNAMTVQGGYNWKDPIGPVTLSVGAGYTRTDYPDYRLLYPVTGGRSDDTLFYNIKVGFPDATYAGFTPGLSLNRSLSDSNVSRYTRDTISVGITLNSAF</sequence>
<dbReference type="EMBL" id="PVTP01000004">
    <property type="protein sequence ID" value="PRY78265.1"/>
    <property type="molecule type" value="Genomic_DNA"/>
</dbReference>
<reference evidence="3 4" key="1">
    <citation type="submission" date="2018-03" db="EMBL/GenBank/DDBJ databases">
        <title>Genomic Encyclopedia of Archaeal and Bacterial Type Strains, Phase II (KMG-II): from individual species to whole genera.</title>
        <authorList>
            <person name="Goeker M."/>
        </authorList>
    </citation>
    <scope>NUCLEOTIDE SEQUENCE [LARGE SCALE GENOMIC DNA]</scope>
    <source>
        <strain evidence="3 4">DSM 101533</strain>
    </source>
</reference>
<dbReference type="AlphaFoldDB" id="A0A2T0W0B0"/>
<feature type="domain" description="Surface lipoprotein assembly modifier C-terminal" evidence="2">
    <location>
        <begin position="290"/>
        <end position="456"/>
    </location>
</feature>
<protein>
    <submittedName>
        <fullName evidence="3">Uncharacterized protein DUF560</fullName>
    </submittedName>
</protein>
<organism evidence="3 4">
    <name type="scientific">Yoonia maritima</name>
    <dbReference type="NCBI Taxonomy" id="1435347"/>
    <lineage>
        <taxon>Bacteria</taxon>
        <taxon>Pseudomonadati</taxon>
        <taxon>Pseudomonadota</taxon>
        <taxon>Alphaproteobacteria</taxon>
        <taxon>Rhodobacterales</taxon>
        <taxon>Paracoccaceae</taxon>
        <taxon>Yoonia</taxon>
    </lineage>
</organism>
<dbReference type="Proteomes" id="UP000238007">
    <property type="component" value="Unassembled WGS sequence"/>
</dbReference>
<feature type="signal peptide" evidence="1">
    <location>
        <begin position="1"/>
        <end position="19"/>
    </location>
</feature>
<evidence type="ECO:0000313" key="3">
    <source>
        <dbReference type="EMBL" id="PRY78265.1"/>
    </source>
</evidence>
<dbReference type="Gene3D" id="1.25.40.10">
    <property type="entry name" value="Tetratricopeptide repeat domain"/>
    <property type="match status" value="1"/>
</dbReference>
<feature type="chain" id="PRO_5015430031" evidence="1">
    <location>
        <begin position="20"/>
        <end position="456"/>
    </location>
</feature>
<dbReference type="RefSeq" id="WP_106356626.1">
    <property type="nucleotide sequence ID" value="NZ_PVTP01000004.1"/>
</dbReference>
<dbReference type="SUPFAM" id="SSF48452">
    <property type="entry name" value="TPR-like"/>
    <property type="match status" value="1"/>
</dbReference>
<dbReference type="Pfam" id="PF04575">
    <property type="entry name" value="SlipAM"/>
    <property type="match status" value="1"/>
</dbReference>
<gene>
    <name evidence="3" type="ORF">CLV80_104233</name>
</gene>
<evidence type="ECO:0000259" key="2">
    <source>
        <dbReference type="Pfam" id="PF04575"/>
    </source>
</evidence>
<proteinExistence type="predicted"/>
<dbReference type="InterPro" id="IPR007655">
    <property type="entry name" value="Slam_C"/>
</dbReference>
<evidence type="ECO:0000313" key="4">
    <source>
        <dbReference type="Proteomes" id="UP000238007"/>
    </source>
</evidence>
<dbReference type="InterPro" id="IPR011990">
    <property type="entry name" value="TPR-like_helical_dom_sf"/>
</dbReference>